<proteinExistence type="predicted"/>
<evidence type="ECO:0000259" key="1">
    <source>
        <dbReference type="Pfam" id="PF13280"/>
    </source>
</evidence>
<evidence type="ECO:0000313" key="4">
    <source>
        <dbReference type="EMBL" id="MBM5571110.1"/>
    </source>
</evidence>
<dbReference type="InterPro" id="IPR026881">
    <property type="entry name" value="WYL_dom"/>
</dbReference>
<dbReference type="PANTHER" id="PTHR34580:SF3">
    <property type="entry name" value="PROTEIN PAFB"/>
    <property type="match status" value="1"/>
</dbReference>
<gene>
    <name evidence="4" type="ORF">GM173_05885</name>
</gene>
<dbReference type="InterPro" id="IPR051534">
    <property type="entry name" value="CBASS_pafABC_assoc_protein"/>
</dbReference>
<dbReference type="InterPro" id="IPR016634">
    <property type="entry name" value="CapW-like"/>
</dbReference>
<protein>
    <submittedName>
        <fullName evidence="4">WYL domain-containing protein</fullName>
    </submittedName>
</protein>
<feature type="domain" description="DNA-binding transcriptional repressor CapW winged helix-turn-helix" evidence="3">
    <location>
        <begin position="20"/>
        <end position="97"/>
    </location>
</feature>
<dbReference type="Pfam" id="PF26109">
    <property type="entry name" value="WHD_BrxR"/>
    <property type="match status" value="1"/>
</dbReference>
<dbReference type="EMBL" id="WOFE01000002">
    <property type="protein sequence ID" value="MBM5571110.1"/>
    <property type="molecule type" value="Genomic_DNA"/>
</dbReference>
<dbReference type="PROSITE" id="PS52050">
    <property type="entry name" value="WYL"/>
    <property type="match status" value="1"/>
</dbReference>
<dbReference type="PANTHER" id="PTHR34580">
    <property type="match status" value="1"/>
</dbReference>
<dbReference type="PIRSF" id="PIRSF015558">
    <property type="entry name" value="Txn_reg_DeoR_prd"/>
    <property type="match status" value="1"/>
</dbReference>
<comment type="caution">
    <text evidence="4">The sequence shown here is derived from an EMBL/GenBank/DDBJ whole genome shotgun (WGS) entry which is preliminary data.</text>
</comment>
<accession>A0ABS2CAE2</accession>
<keyword evidence="5" id="KW-1185">Reference proteome</keyword>
<feature type="domain" description="WYL" evidence="1">
    <location>
        <begin position="133"/>
        <end position="199"/>
    </location>
</feature>
<dbReference type="RefSeq" id="WP_203570441.1">
    <property type="nucleotide sequence ID" value="NZ_WOFE01000002.1"/>
</dbReference>
<dbReference type="Pfam" id="PF13280">
    <property type="entry name" value="WYL"/>
    <property type="match status" value="1"/>
</dbReference>
<reference evidence="4 5" key="1">
    <citation type="submission" date="2019-11" db="EMBL/GenBank/DDBJ databases">
        <title>Novel Deefgea species.</title>
        <authorList>
            <person name="Han J.-H."/>
        </authorList>
    </citation>
    <scope>NUCLEOTIDE SEQUENCE [LARGE SCALE GENOMIC DNA]</scope>
    <source>
        <strain evidence="4 5">LMG 24817</strain>
    </source>
</reference>
<dbReference type="Pfam" id="PF26107">
    <property type="entry name" value="BrxR_CTD"/>
    <property type="match status" value="1"/>
</dbReference>
<feature type="domain" description="DNA-binding transcriptional repressor CapW C-terminal dimerisation" evidence="2">
    <location>
        <begin position="218"/>
        <end position="287"/>
    </location>
</feature>
<dbReference type="InterPro" id="IPR059020">
    <property type="entry name" value="CapW_CTD"/>
</dbReference>
<sequence length="294" mass="33299">MKPTTTQLPDTRNVSRWGPEKRLEFIDFRLRWDGRLNRGDISDFFGVSTPQASLDIARYLEIAPNNASYDRSERSYLITNEFQPVFSSSQPQKFLSDLLAHACGTFNEGDSFLGWMPSVAVAPVPARKLSAETLITLLGAMRRSSALEMTYQSMTSPAPKKRLVSPKALGHDGHRWHVRVYCHLENGYRDFVIARILSLGAEQIAPIAPPIDHDWETTVTLVLAPNPGLPVAHQRVIELDYGMENGELHFECRRALLLYVVRNLGLDEKEETKPQIQQIILLNREEIAPLLPKR</sequence>
<name>A0ABS2CAE2_9NEIS</name>
<organism evidence="4 5">
    <name type="scientific">Deefgea chitinilytica</name>
    <dbReference type="NCBI Taxonomy" id="570276"/>
    <lineage>
        <taxon>Bacteria</taxon>
        <taxon>Pseudomonadati</taxon>
        <taxon>Pseudomonadota</taxon>
        <taxon>Betaproteobacteria</taxon>
        <taxon>Neisseriales</taxon>
        <taxon>Chitinibacteraceae</taxon>
        <taxon>Deefgea</taxon>
    </lineage>
</organism>
<dbReference type="InterPro" id="IPR059019">
    <property type="entry name" value="WHD_CapW"/>
</dbReference>
<dbReference type="Proteomes" id="UP001195660">
    <property type="component" value="Unassembled WGS sequence"/>
</dbReference>
<evidence type="ECO:0000313" key="5">
    <source>
        <dbReference type="Proteomes" id="UP001195660"/>
    </source>
</evidence>
<evidence type="ECO:0000259" key="2">
    <source>
        <dbReference type="Pfam" id="PF26107"/>
    </source>
</evidence>
<evidence type="ECO:0000259" key="3">
    <source>
        <dbReference type="Pfam" id="PF26109"/>
    </source>
</evidence>